<dbReference type="Proteomes" id="UP000287224">
    <property type="component" value="Unassembled WGS sequence"/>
</dbReference>
<dbReference type="EMBL" id="BIFQ01000002">
    <property type="protein sequence ID" value="GCE09433.1"/>
    <property type="molecule type" value="Genomic_DNA"/>
</dbReference>
<dbReference type="Gene3D" id="1.20.120.450">
    <property type="entry name" value="dinb family like domain"/>
    <property type="match status" value="1"/>
</dbReference>
<evidence type="ECO:0000313" key="1">
    <source>
        <dbReference type="EMBL" id="GCE09433.1"/>
    </source>
</evidence>
<gene>
    <name evidence="1" type="ORF">KDAU_67620</name>
</gene>
<evidence type="ECO:0000313" key="2">
    <source>
        <dbReference type="Proteomes" id="UP000287224"/>
    </source>
</evidence>
<reference evidence="2" key="1">
    <citation type="submission" date="2018-12" db="EMBL/GenBank/DDBJ databases">
        <title>Tengunoibacter tsumagoiensis gen. nov., sp. nov., Dictyobacter kobayashii sp. nov., D. alpinus sp. nov., and D. joshuensis sp. nov. and description of Dictyobacteraceae fam. nov. within the order Ktedonobacterales isolated from Tengu-no-mugimeshi.</title>
        <authorList>
            <person name="Wang C.M."/>
            <person name="Zheng Y."/>
            <person name="Sakai Y."/>
            <person name="Toyoda A."/>
            <person name="Minakuchi Y."/>
            <person name="Abe K."/>
            <person name="Yokota A."/>
            <person name="Yabe S."/>
        </authorList>
    </citation>
    <scope>NUCLEOTIDE SEQUENCE [LARGE SCALE GENOMIC DNA]</scope>
    <source>
        <strain evidence="2">S-27</strain>
    </source>
</reference>
<protein>
    <recommendedName>
        <fullName evidence="3">ClbS/DfsB family four-helix bundle protein</fullName>
    </recommendedName>
</protein>
<keyword evidence="2" id="KW-1185">Reference proteome</keyword>
<dbReference type="Pfam" id="PF08020">
    <property type="entry name" value="DUF1706"/>
    <property type="match status" value="1"/>
</dbReference>
<dbReference type="InterPro" id="IPR012550">
    <property type="entry name" value="DUF1706"/>
</dbReference>
<accession>A0A401ZRF0</accession>
<name>A0A401ZRF0_9CHLR</name>
<evidence type="ECO:0008006" key="3">
    <source>
        <dbReference type="Google" id="ProtNLM"/>
    </source>
</evidence>
<dbReference type="InterPro" id="IPR034660">
    <property type="entry name" value="DinB/YfiT-like"/>
</dbReference>
<comment type="caution">
    <text evidence="1">The sequence shown here is derived from an EMBL/GenBank/DDBJ whole genome shotgun (WGS) entry which is preliminary data.</text>
</comment>
<proteinExistence type="predicted"/>
<dbReference type="RefSeq" id="WP_126601872.1">
    <property type="nucleotide sequence ID" value="NZ_BIFQ01000002.1"/>
</dbReference>
<sequence length="154" mass="18532">MAIEQRQFNRQELLTALEQGWKQYLAHLHTLSEEELVRYAQQQGYTRVQDVLAHVIAWWERSMHRSHQIINGQSVPRTNDMDAFNAEVVKQYQQWTRDAVEARFEETLDIFEHFLKELPEHAFENERIQLWLRIDAIDHYEDHRLPNAPKLQLA</sequence>
<dbReference type="OrthoDB" id="161933at2"/>
<dbReference type="AlphaFoldDB" id="A0A401ZRF0"/>
<dbReference type="SUPFAM" id="SSF109854">
    <property type="entry name" value="DinB/YfiT-like putative metalloenzymes"/>
    <property type="match status" value="1"/>
</dbReference>
<organism evidence="1 2">
    <name type="scientific">Dictyobacter aurantiacus</name>
    <dbReference type="NCBI Taxonomy" id="1936993"/>
    <lineage>
        <taxon>Bacteria</taxon>
        <taxon>Bacillati</taxon>
        <taxon>Chloroflexota</taxon>
        <taxon>Ktedonobacteria</taxon>
        <taxon>Ktedonobacterales</taxon>
        <taxon>Dictyobacteraceae</taxon>
        <taxon>Dictyobacter</taxon>
    </lineage>
</organism>